<protein>
    <recommendedName>
        <fullName evidence="4">Endoplasmic reticulum oxidoreductin 1</fullName>
    </recommendedName>
</protein>
<evidence type="ECO:0000313" key="3">
    <source>
        <dbReference type="Proteomes" id="UP000692954"/>
    </source>
</evidence>
<dbReference type="OrthoDB" id="269384at2759"/>
<name>A0A8S1KIX8_9CILI</name>
<dbReference type="AlphaFoldDB" id="A0A8S1KIX8"/>
<feature type="transmembrane region" description="Helical" evidence="1">
    <location>
        <begin position="6"/>
        <end position="24"/>
    </location>
</feature>
<dbReference type="PANTHER" id="PTHR12613:SF0">
    <property type="entry name" value="ERO1-LIKE PROTEIN"/>
    <property type="match status" value="1"/>
</dbReference>
<feature type="transmembrane region" description="Helical" evidence="1">
    <location>
        <begin position="329"/>
        <end position="350"/>
    </location>
</feature>
<dbReference type="Pfam" id="PF04137">
    <property type="entry name" value="ERO1"/>
    <property type="match status" value="1"/>
</dbReference>
<dbReference type="GO" id="GO:0034975">
    <property type="term" value="P:protein folding in endoplasmic reticulum"/>
    <property type="evidence" value="ECO:0007669"/>
    <property type="project" value="InterPro"/>
</dbReference>
<evidence type="ECO:0000256" key="1">
    <source>
        <dbReference type="SAM" id="Phobius"/>
    </source>
</evidence>
<dbReference type="GO" id="GO:0015035">
    <property type="term" value="F:protein-disulfide reductase activity"/>
    <property type="evidence" value="ECO:0007669"/>
    <property type="project" value="InterPro"/>
</dbReference>
<sequence length="352" mass="41288">MITGFLQILLALNLVAIFMLSYNYSISQKEIVYNSNFSQDNLENIYQIEEINNVLFPILNDLQNESDFFIYRYTDTLLCPIYLHQEECEVESCNFQNFPGEDSINTVNLKYVGEKYKGQHGQMVWFRIYEDLGNNTSSKIHAEMMNFIKAIHQSISISIDEQFDYDQVNGPKIDFFLQRVGYYPDRIKNLYFLEQILIKALNFIRPNHELQSSTSLKVQNLQSSYNQMALSKFDPLNKLTEQDLEQYRNDIKLLDSYLDCVHCKKCKFNGKLQIHGLNTAVNLLFYEKEREQIEKNDLVAFFNTFYKISNSVKQLDAMFERITQILYQYIKLASSSFAILSLLSSVVLLLKK</sequence>
<dbReference type="GO" id="GO:0016972">
    <property type="term" value="F:thiol oxidase activity"/>
    <property type="evidence" value="ECO:0007669"/>
    <property type="project" value="InterPro"/>
</dbReference>
<dbReference type="InterPro" id="IPR007266">
    <property type="entry name" value="Ero1"/>
</dbReference>
<proteinExistence type="predicted"/>
<keyword evidence="3" id="KW-1185">Reference proteome</keyword>
<dbReference type="GO" id="GO:0071949">
    <property type="term" value="F:FAD binding"/>
    <property type="evidence" value="ECO:0007669"/>
    <property type="project" value="InterPro"/>
</dbReference>
<dbReference type="GO" id="GO:0005789">
    <property type="term" value="C:endoplasmic reticulum membrane"/>
    <property type="evidence" value="ECO:0007669"/>
    <property type="project" value="TreeGrafter"/>
</dbReference>
<keyword evidence="1" id="KW-0472">Membrane</keyword>
<keyword evidence="1" id="KW-0812">Transmembrane</keyword>
<evidence type="ECO:0000313" key="2">
    <source>
        <dbReference type="EMBL" id="CAD8055109.1"/>
    </source>
</evidence>
<dbReference type="EMBL" id="CAJJDN010000009">
    <property type="protein sequence ID" value="CAD8055109.1"/>
    <property type="molecule type" value="Genomic_DNA"/>
</dbReference>
<keyword evidence="1" id="KW-1133">Transmembrane helix</keyword>
<accession>A0A8S1KIX8</accession>
<reference evidence="2" key="1">
    <citation type="submission" date="2021-01" db="EMBL/GenBank/DDBJ databases">
        <authorList>
            <consortium name="Genoscope - CEA"/>
            <person name="William W."/>
        </authorList>
    </citation>
    <scope>NUCLEOTIDE SEQUENCE</scope>
</reference>
<evidence type="ECO:0008006" key="4">
    <source>
        <dbReference type="Google" id="ProtNLM"/>
    </source>
</evidence>
<organism evidence="2 3">
    <name type="scientific">Paramecium sonneborni</name>
    <dbReference type="NCBI Taxonomy" id="65129"/>
    <lineage>
        <taxon>Eukaryota</taxon>
        <taxon>Sar</taxon>
        <taxon>Alveolata</taxon>
        <taxon>Ciliophora</taxon>
        <taxon>Intramacronucleata</taxon>
        <taxon>Oligohymenophorea</taxon>
        <taxon>Peniculida</taxon>
        <taxon>Parameciidae</taxon>
        <taxon>Paramecium</taxon>
    </lineage>
</organism>
<dbReference type="Proteomes" id="UP000692954">
    <property type="component" value="Unassembled WGS sequence"/>
</dbReference>
<gene>
    <name evidence="2" type="ORF">PSON_ATCC_30995.1.T0090076</name>
</gene>
<dbReference type="PANTHER" id="PTHR12613">
    <property type="entry name" value="ERO1-RELATED"/>
    <property type="match status" value="1"/>
</dbReference>
<comment type="caution">
    <text evidence="2">The sequence shown here is derived from an EMBL/GenBank/DDBJ whole genome shotgun (WGS) entry which is preliminary data.</text>
</comment>